<feature type="domain" description="BHLH" evidence="3">
    <location>
        <begin position="62"/>
        <end position="114"/>
    </location>
</feature>
<dbReference type="InterPro" id="IPR036638">
    <property type="entry name" value="HLH_DNA-bd_sf"/>
</dbReference>
<dbReference type="PANTHER" id="PTHR23349:SF108">
    <property type="entry name" value="BHLH DOMAIN-CONTAINING PROTEIN"/>
    <property type="match status" value="1"/>
</dbReference>
<dbReference type="CDD" id="cd11418">
    <property type="entry name" value="bHLH_TS_ASCL"/>
    <property type="match status" value="1"/>
</dbReference>
<keyword evidence="4" id="KW-1185">Reference proteome</keyword>
<protein>
    <submittedName>
        <fullName evidence="5">Achaete-scute homolog 1a-like</fullName>
    </submittedName>
</protein>
<dbReference type="InterPro" id="IPR050283">
    <property type="entry name" value="E-box_TF_Regulators"/>
</dbReference>
<dbReference type="Pfam" id="PF00010">
    <property type="entry name" value="HLH"/>
    <property type="match status" value="1"/>
</dbReference>
<feature type="region of interest" description="Disordered" evidence="2">
    <location>
        <begin position="1"/>
        <end position="20"/>
    </location>
</feature>
<dbReference type="SUPFAM" id="SSF47459">
    <property type="entry name" value="HLH, helix-loop-helix DNA-binding domain"/>
    <property type="match status" value="1"/>
</dbReference>
<dbReference type="InterPro" id="IPR011598">
    <property type="entry name" value="bHLH_dom"/>
</dbReference>
<dbReference type="Proteomes" id="UP000694865">
    <property type="component" value="Unplaced"/>
</dbReference>
<dbReference type="RefSeq" id="XP_006818759.1">
    <property type="nucleotide sequence ID" value="XM_006818696.1"/>
</dbReference>
<evidence type="ECO:0000256" key="2">
    <source>
        <dbReference type="SAM" id="MobiDB-lite"/>
    </source>
</evidence>
<evidence type="ECO:0000256" key="1">
    <source>
        <dbReference type="ARBA" id="ARBA00023125"/>
    </source>
</evidence>
<dbReference type="PANTHER" id="PTHR23349">
    <property type="entry name" value="BASIC HELIX-LOOP-HELIX TRANSCRIPTION FACTOR, TWIST"/>
    <property type="match status" value="1"/>
</dbReference>
<accession>A0ABM0MFG8</accession>
<keyword evidence="1" id="KW-0238">DNA-binding</keyword>
<dbReference type="GeneID" id="102807532"/>
<gene>
    <name evidence="5" type="primary">LOC102807532</name>
</gene>
<evidence type="ECO:0000259" key="3">
    <source>
        <dbReference type="PROSITE" id="PS50888"/>
    </source>
</evidence>
<sequence>MEQQAFGGSNIGPMTTANHNTVSGSSIVIATSNRARHRRVRSTVAAISRNPPRQQHREKEPHLVARRNARERRRVQMVNDGFIRLRRHVPTDPRNKKLSKVKTLRSAINYILHLQSLLKDSNYGNDQPEQHSPNINEHHGTNIEWLGFDMENNMDCNTGEESFEF</sequence>
<evidence type="ECO:0000313" key="5">
    <source>
        <dbReference type="RefSeq" id="XP_006818759.1"/>
    </source>
</evidence>
<organism evidence="4 5">
    <name type="scientific">Saccoglossus kowalevskii</name>
    <name type="common">Acorn worm</name>
    <dbReference type="NCBI Taxonomy" id="10224"/>
    <lineage>
        <taxon>Eukaryota</taxon>
        <taxon>Metazoa</taxon>
        <taxon>Hemichordata</taxon>
        <taxon>Enteropneusta</taxon>
        <taxon>Harrimaniidae</taxon>
        <taxon>Saccoglossus</taxon>
    </lineage>
</organism>
<evidence type="ECO:0000313" key="4">
    <source>
        <dbReference type="Proteomes" id="UP000694865"/>
    </source>
</evidence>
<dbReference type="Gene3D" id="4.10.280.10">
    <property type="entry name" value="Helix-loop-helix DNA-binding domain"/>
    <property type="match status" value="1"/>
</dbReference>
<proteinExistence type="predicted"/>
<reference evidence="5" key="1">
    <citation type="submission" date="2025-08" db="UniProtKB">
        <authorList>
            <consortium name="RefSeq"/>
        </authorList>
    </citation>
    <scope>IDENTIFICATION</scope>
    <source>
        <tissue evidence="5">Testes</tissue>
    </source>
</reference>
<name>A0ABM0MFG8_SACKO</name>
<dbReference type="PROSITE" id="PS50888">
    <property type="entry name" value="BHLH"/>
    <property type="match status" value="1"/>
</dbReference>
<dbReference type="SMART" id="SM00353">
    <property type="entry name" value="HLH"/>
    <property type="match status" value="1"/>
</dbReference>